<feature type="region of interest" description="Disordered" evidence="2">
    <location>
        <begin position="88"/>
        <end position="133"/>
    </location>
</feature>
<dbReference type="AlphaFoldDB" id="E9GK38"/>
<feature type="compositionally biased region" description="Low complexity" evidence="2">
    <location>
        <begin position="109"/>
        <end position="118"/>
    </location>
</feature>
<feature type="region of interest" description="Disordered" evidence="2">
    <location>
        <begin position="1"/>
        <end position="22"/>
    </location>
</feature>
<dbReference type="EMBL" id="GL732548">
    <property type="protein sequence ID" value="EFX80314.1"/>
    <property type="molecule type" value="Genomic_DNA"/>
</dbReference>
<accession>E9GK38</accession>
<name>E9GK38_DAPPU</name>
<organism evidence="3 4">
    <name type="scientific">Daphnia pulex</name>
    <name type="common">Water flea</name>
    <dbReference type="NCBI Taxonomy" id="6669"/>
    <lineage>
        <taxon>Eukaryota</taxon>
        <taxon>Metazoa</taxon>
        <taxon>Ecdysozoa</taxon>
        <taxon>Arthropoda</taxon>
        <taxon>Crustacea</taxon>
        <taxon>Branchiopoda</taxon>
        <taxon>Diplostraca</taxon>
        <taxon>Cladocera</taxon>
        <taxon>Anomopoda</taxon>
        <taxon>Daphniidae</taxon>
        <taxon>Daphnia</taxon>
    </lineage>
</organism>
<evidence type="ECO:0000256" key="2">
    <source>
        <dbReference type="SAM" id="MobiDB-lite"/>
    </source>
</evidence>
<dbReference type="InParanoid" id="E9GK38"/>
<dbReference type="Proteomes" id="UP000000305">
    <property type="component" value="Unassembled WGS sequence"/>
</dbReference>
<dbReference type="HOGENOM" id="CLU_1908791_0_0_1"/>
<gene>
    <name evidence="3" type="ORF">DAPPUDRAFT_318707</name>
</gene>
<keyword evidence="1" id="KW-0175">Coiled coil</keyword>
<reference evidence="3 4" key="1">
    <citation type="journal article" date="2011" name="Science">
        <title>The ecoresponsive genome of Daphnia pulex.</title>
        <authorList>
            <person name="Colbourne J.K."/>
            <person name="Pfrender M.E."/>
            <person name="Gilbert D."/>
            <person name="Thomas W.K."/>
            <person name="Tucker A."/>
            <person name="Oakley T.H."/>
            <person name="Tokishita S."/>
            <person name="Aerts A."/>
            <person name="Arnold G.J."/>
            <person name="Basu M.K."/>
            <person name="Bauer D.J."/>
            <person name="Caceres C.E."/>
            <person name="Carmel L."/>
            <person name="Casola C."/>
            <person name="Choi J.H."/>
            <person name="Detter J.C."/>
            <person name="Dong Q."/>
            <person name="Dusheyko S."/>
            <person name="Eads B.D."/>
            <person name="Frohlich T."/>
            <person name="Geiler-Samerotte K.A."/>
            <person name="Gerlach D."/>
            <person name="Hatcher P."/>
            <person name="Jogdeo S."/>
            <person name="Krijgsveld J."/>
            <person name="Kriventseva E.V."/>
            <person name="Kultz D."/>
            <person name="Laforsch C."/>
            <person name="Lindquist E."/>
            <person name="Lopez J."/>
            <person name="Manak J.R."/>
            <person name="Muller J."/>
            <person name="Pangilinan J."/>
            <person name="Patwardhan R.P."/>
            <person name="Pitluck S."/>
            <person name="Pritham E.J."/>
            <person name="Rechtsteiner A."/>
            <person name="Rho M."/>
            <person name="Rogozin I.B."/>
            <person name="Sakarya O."/>
            <person name="Salamov A."/>
            <person name="Schaack S."/>
            <person name="Shapiro H."/>
            <person name="Shiga Y."/>
            <person name="Skalitzky C."/>
            <person name="Smith Z."/>
            <person name="Souvorov A."/>
            <person name="Sung W."/>
            <person name="Tang Z."/>
            <person name="Tsuchiya D."/>
            <person name="Tu H."/>
            <person name="Vos H."/>
            <person name="Wang M."/>
            <person name="Wolf Y.I."/>
            <person name="Yamagata H."/>
            <person name="Yamada T."/>
            <person name="Ye Y."/>
            <person name="Shaw J.R."/>
            <person name="Andrews J."/>
            <person name="Crease T.J."/>
            <person name="Tang H."/>
            <person name="Lucas S.M."/>
            <person name="Robertson H.M."/>
            <person name="Bork P."/>
            <person name="Koonin E.V."/>
            <person name="Zdobnov E.M."/>
            <person name="Grigoriev I.V."/>
            <person name="Lynch M."/>
            <person name="Boore J.L."/>
        </authorList>
    </citation>
    <scope>NUCLEOTIDE SEQUENCE [LARGE SCALE GENOMIC DNA]</scope>
</reference>
<keyword evidence="4" id="KW-1185">Reference proteome</keyword>
<sequence length="133" mass="14765">MMRIQGKLSPKRERSRKRNMLWNTKLEGDNVLLHEKNVDGTKELSNSKKNIEETQLSLSEAKETILQLTLKEQVPILQGQIAGVLPEPVTDVIDEGTQKDPVAGDDDSSNSNDGNSPSSDEDKVKSIAIPKVW</sequence>
<feature type="coiled-coil region" evidence="1">
    <location>
        <begin position="44"/>
        <end position="71"/>
    </location>
</feature>
<evidence type="ECO:0000313" key="3">
    <source>
        <dbReference type="EMBL" id="EFX80314.1"/>
    </source>
</evidence>
<evidence type="ECO:0000256" key="1">
    <source>
        <dbReference type="SAM" id="Coils"/>
    </source>
</evidence>
<dbReference type="KEGG" id="dpx:DAPPUDRAFT_318707"/>
<proteinExistence type="predicted"/>
<protein>
    <submittedName>
        <fullName evidence="3">Uncharacterized protein</fullName>
    </submittedName>
</protein>
<evidence type="ECO:0000313" key="4">
    <source>
        <dbReference type="Proteomes" id="UP000000305"/>
    </source>
</evidence>